<comment type="similarity">
    <text evidence="1">Belongs to the HicA mRNA interferase family.</text>
</comment>
<evidence type="ECO:0000313" key="9">
    <source>
        <dbReference type="Proteomes" id="UP000001121"/>
    </source>
</evidence>
<dbReference type="EMBL" id="CP000793">
    <property type="protein sequence ID" value="EAT97552.1"/>
    <property type="molecule type" value="Genomic_DNA"/>
</dbReference>
<dbReference type="GO" id="GO:0004519">
    <property type="term" value="F:endonuclease activity"/>
    <property type="evidence" value="ECO:0007669"/>
    <property type="project" value="UniProtKB-KW"/>
</dbReference>
<dbReference type="OrthoDB" id="5327118at2"/>
<evidence type="ECO:0000256" key="3">
    <source>
        <dbReference type="ARBA" id="ARBA00022722"/>
    </source>
</evidence>
<evidence type="ECO:0000256" key="7">
    <source>
        <dbReference type="ARBA" id="ARBA00023016"/>
    </source>
</evidence>
<dbReference type="SUPFAM" id="SSF54786">
    <property type="entry name" value="YcfA/nrd intein domain"/>
    <property type="match status" value="1"/>
</dbReference>
<dbReference type="Pfam" id="PF07927">
    <property type="entry name" value="HicA_toxin"/>
    <property type="match status" value="1"/>
</dbReference>
<reference evidence="9" key="1">
    <citation type="submission" date="2007-10" db="EMBL/GenBank/DDBJ databases">
        <title>Genome sequence of Campylobacter concisus 13826 isolated from human feces.</title>
        <authorList>
            <person name="Fouts D.E."/>
            <person name="Mongodin E.F."/>
            <person name="Puiu D."/>
            <person name="Sebastian Y."/>
            <person name="Miller W.G."/>
            <person name="Mandrell R.E."/>
            <person name="On S."/>
            <person name="Nelson K.E."/>
        </authorList>
    </citation>
    <scope>NUCLEOTIDE SEQUENCE [LARGE SCALE GENOMIC DNA]</scope>
    <source>
        <strain evidence="9">13826</strain>
        <plasmid evidence="9">Plasmid pCCON31</plasmid>
    </source>
</reference>
<dbReference type="RefSeq" id="WP_012000867.1">
    <property type="nucleotide sequence ID" value="NC_009795.1"/>
</dbReference>
<keyword evidence="2" id="KW-1277">Toxin-antitoxin system</keyword>
<evidence type="ECO:0000256" key="2">
    <source>
        <dbReference type="ARBA" id="ARBA00022649"/>
    </source>
</evidence>
<dbReference type="InterPro" id="IPR038570">
    <property type="entry name" value="HicA_sf"/>
</dbReference>
<dbReference type="GO" id="GO:0003729">
    <property type="term" value="F:mRNA binding"/>
    <property type="evidence" value="ECO:0007669"/>
    <property type="project" value="InterPro"/>
</dbReference>
<keyword evidence="3" id="KW-0540">Nuclease</keyword>
<dbReference type="Proteomes" id="UP000001121">
    <property type="component" value="Plasmid pCCON31"/>
</dbReference>
<organism evidence="8 9">
    <name type="scientific">Campylobacter concisus (strain 13826)</name>
    <dbReference type="NCBI Taxonomy" id="360104"/>
    <lineage>
        <taxon>Bacteria</taxon>
        <taxon>Pseudomonadati</taxon>
        <taxon>Campylobacterota</taxon>
        <taxon>Epsilonproteobacteria</taxon>
        <taxon>Campylobacterales</taxon>
        <taxon>Campylobacteraceae</taxon>
        <taxon>Campylobacter</taxon>
    </lineage>
</organism>
<gene>
    <name evidence="8" type="ORF">CCC13826_0618</name>
</gene>
<dbReference type="Gene3D" id="3.30.920.30">
    <property type="entry name" value="Hypothetical protein"/>
    <property type="match status" value="1"/>
</dbReference>
<dbReference type="KEGG" id="cco:CCC13826_0618"/>
<dbReference type="HOGENOM" id="CLU_164851_1_1_7"/>
<evidence type="ECO:0000256" key="4">
    <source>
        <dbReference type="ARBA" id="ARBA00022759"/>
    </source>
</evidence>
<geneLocation type="plasmid" evidence="8 9">
    <name>pCCON31</name>
</geneLocation>
<keyword evidence="6" id="KW-0694">RNA-binding</keyword>
<evidence type="ECO:0008006" key="10">
    <source>
        <dbReference type="Google" id="ProtNLM"/>
    </source>
</evidence>
<proteinExistence type="inferred from homology"/>
<keyword evidence="7" id="KW-0346">Stress response</keyword>
<name>A7ZGH0_CAMC1</name>
<evidence type="ECO:0000256" key="1">
    <source>
        <dbReference type="ARBA" id="ARBA00006620"/>
    </source>
</evidence>
<accession>A7ZGH0</accession>
<protein>
    <recommendedName>
        <fullName evidence="10">Toxin-antitoxin system, toxin component, HicA family</fullName>
    </recommendedName>
</protein>
<dbReference type="GO" id="GO:0016787">
    <property type="term" value="F:hydrolase activity"/>
    <property type="evidence" value="ECO:0007669"/>
    <property type="project" value="UniProtKB-KW"/>
</dbReference>
<keyword evidence="4" id="KW-0255">Endonuclease</keyword>
<evidence type="ECO:0000313" key="8">
    <source>
        <dbReference type="EMBL" id="EAT97552.1"/>
    </source>
</evidence>
<dbReference type="AlphaFoldDB" id="A7ZGH0"/>
<dbReference type="InterPro" id="IPR012933">
    <property type="entry name" value="HicA_mRNA_interferase"/>
</dbReference>
<evidence type="ECO:0000256" key="6">
    <source>
        <dbReference type="ARBA" id="ARBA00022884"/>
    </source>
</evidence>
<evidence type="ECO:0000256" key="5">
    <source>
        <dbReference type="ARBA" id="ARBA00022801"/>
    </source>
</evidence>
<sequence length="75" mass="8770">MSKNDKLLKELENNPKNVRFEVLEKLLLNNGFNLRGIKGSHHQFTNGKILLTLPYKKPMKTYYVKLVLDAIKDKQ</sequence>
<keyword evidence="8" id="KW-0614">Plasmid</keyword>
<keyword evidence="5" id="KW-0378">Hydrolase</keyword>